<evidence type="ECO:0000259" key="2">
    <source>
        <dbReference type="Pfam" id="PF01814"/>
    </source>
</evidence>
<dbReference type="PANTHER" id="PTHR35585:SF1">
    <property type="entry name" value="HHE DOMAIN PROTEIN (AFU_ORTHOLOGUE AFUA_4G00730)"/>
    <property type="match status" value="1"/>
</dbReference>
<organism evidence="3 4">
    <name type="scientific">Actinomadura luzonensis</name>
    <dbReference type="NCBI Taxonomy" id="2805427"/>
    <lineage>
        <taxon>Bacteria</taxon>
        <taxon>Bacillati</taxon>
        <taxon>Actinomycetota</taxon>
        <taxon>Actinomycetes</taxon>
        <taxon>Streptosporangiales</taxon>
        <taxon>Thermomonosporaceae</taxon>
        <taxon>Actinomadura</taxon>
    </lineage>
</organism>
<feature type="domain" description="Hemerythrin-like" evidence="2">
    <location>
        <begin position="7"/>
        <end position="126"/>
    </location>
</feature>
<gene>
    <name evidence="3" type="ORF">MF672_018330</name>
</gene>
<feature type="region of interest" description="Disordered" evidence="1">
    <location>
        <begin position="142"/>
        <end position="187"/>
    </location>
</feature>
<accession>A0ABT0FTS6</accession>
<feature type="compositionally biased region" description="Pro residues" evidence="1">
    <location>
        <begin position="152"/>
        <end position="161"/>
    </location>
</feature>
<dbReference type="EMBL" id="JAKRKC020000001">
    <property type="protein sequence ID" value="MCK2215734.1"/>
    <property type="molecule type" value="Genomic_DNA"/>
</dbReference>
<evidence type="ECO:0000256" key="1">
    <source>
        <dbReference type="SAM" id="MobiDB-lite"/>
    </source>
</evidence>
<dbReference type="Gene3D" id="1.20.120.520">
    <property type="entry name" value="nmb1532 protein domain like"/>
    <property type="match status" value="1"/>
</dbReference>
<dbReference type="RefSeq" id="WP_242383430.1">
    <property type="nucleotide sequence ID" value="NZ_JAKRKC020000001.1"/>
</dbReference>
<dbReference type="InterPro" id="IPR012312">
    <property type="entry name" value="Hemerythrin-like"/>
</dbReference>
<dbReference type="Proteomes" id="UP001317259">
    <property type="component" value="Unassembled WGS sequence"/>
</dbReference>
<evidence type="ECO:0000313" key="4">
    <source>
        <dbReference type="Proteomes" id="UP001317259"/>
    </source>
</evidence>
<keyword evidence="4" id="KW-1185">Reference proteome</keyword>
<evidence type="ECO:0000313" key="3">
    <source>
        <dbReference type="EMBL" id="MCK2215734.1"/>
    </source>
</evidence>
<name>A0ABT0FTS6_9ACTN</name>
<sequence length="187" mass="21172">MADQRDVISVLVTDHREVEQMFTELEGMRGAIGERPKLLAENVVIELVRHSVAEEEHLYPAVRQHVTGGDKIADHEIAEHAEAERTMKDLERLEPGDEEFWPTLDRLMTEIRHHVREEEDDLFPRLREACSQEELEELGAKVERAKKTAPTRPHPSAPDTPPGNKLLAPGTGLVDRLRDALTGRGRS</sequence>
<reference evidence="3 4" key="1">
    <citation type="submission" date="2022-04" db="EMBL/GenBank/DDBJ databases">
        <title>Genome draft of Actinomadura sp. ATCC 31491.</title>
        <authorList>
            <person name="Shi X."/>
            <person name="Du Y."/>
        </authorList>
    </citation>
    <scope>NUCLEOTIDE SEQUENCE [LARGE SCALE GENOMIC DNA]</scope>
    <source>
        <strain evidence="3 4">ATCC 31491</strain>
    </source>
</reference>
<comment type="caution">
    <text evidence="3">The sequence shown here is derived from an EMBL/GenBank/DDBJ whole genome shotgun (WGS) entry which is preliminary data.</text>
</comment>
<proteinExistence type="predicted"/>
<dbReference type="CDD" id="cd12108">
    <property type="entry name" value="Hr-like"/>
    <property type="match status" value="1"/>
</dbReference>
<dbReference type="Pfam" id="PF01814">
    <property type="entry name" value="Hemerythrin"/>
    <property type="match status" value="1"/>
</dbReference>
<dbReference type="PANTHER" id="PTHR35585">
    <property type="entry name" value="HHE DOMAIN PROTEIN (AFU_ORTHOLOGUE AFUA_4G00730)"/>
    <property type="match status" value="1"/>
</dbReference>
<protein>
    <submittedName>
        <fullName evidence="3">Hemerythrin domain-containing protein</fullName>
    </submittedName>
</protein>